<protein>
    <submittedName>
        <fullName evidence="1">Uncharacterized protein</fullName>
    </submittedName>
</protein>
<name>A0A173UL51_EUBRA</name>
<sequence length="95" mass="10895">MQKTQTLRMYTGENRRLYVTVTSCDELPFQITDAQYEFWNCDMDMREAEGTCDVDGHVLGISVCPARPGIYKVIYFLKIADETVICRAMIKVSEA</sequence>
<dbReference type="AlphaFoldDB" id="A0A173UL51"/>
<evidence type="ECO:0000313" key="1">
    <source>
        <dbReference type="EMBL" id="CUN15793.1"/>
    </source>
</evidence>
<accession>A0A173UL51</accession>
<dbReference type="Proteomes" id="UP000095492">
    <property type="component" value="Unassembled WGS sequence"/>
</dbReference>
<reference evidence="1 2" key="1">
    <citation type="submission" date="2015-09" db="EMBL/GenBank/DDBJ databases">
        <authorList>
            <consortium name="Pathogen Informatics"/>
        </authorList>
    </citation>
    <scope>NUCLEOTIDE SEQUENCE [LARGE SCALE GENOMIC DNA]</scope>
    <source>
        <strain evidence="1 2">2789STDY5608891</strain>
    </source>
</reference>
<dbReference type="EMBL" id="CYYA01000015">
    <property type="protein sequence ID" value="CUN15793.1"/>
    <property type="molecule type" value="Genomic_DNA"/>
</dbReference>
<evidence type="ECO:0000313" key="2">
    <source>
        <dbReference type="Proteomes" id="UP000095492"/>
    </source>
</evidence>
<organism evidence="1 2">
    <name type="scientific">Eubacterium ramulus</name>
    <dbReference type="NCBI Taxonomy" id="39490"/>
    <lineage>
        <taxon>Bacteria</taxon>
        <taxon>Bacillati</taxon>
        <taxon>Bacillota</taxon>
        <taxon>Clostridia</taxon>
        <taxon>Eubacteriales</taxon>
        <taxon>Eubacteriaceae</taxon>
        <taxon>Eubacterium</taxon>
    </lineage>
</organism>
<gene>
    <name evidence="1" type="ORF">ERS852448_02124</name>
</gene>
<dbReference type="STRING" id="39490.ERS852448_02124"/>
<proteinExistence type="predicted"/>